<keyword evidence="7" id="KW-1185">Reference proteome</keyword>
<dbReference type="GeneID" id="106811147"/>
<dbReference type="InterPro" id="IPR004303">
    <property type="entry name" value="PAD"/>
</dbReference>
<dbReference type="InterPro" id="IPR038685">
    <property type="entry name" value="PAD_N_sf"/>
</dbReference>
<evidence type="ECO:0000256" key="2">
    <source>
        <dbReference type="ARBA" id="ARBA00008166"/>
    </source>
</evidence>
<sequence length="740" mass="83151">MIKITSIITITITISSIICSVTFIQAEVIQASRIGVSFQNSRVTLSPMEGTSYLSERGPGASRNEGVRTINLILNDVASAVVIVKTEICVRISSVAPEGAVRYGLVSDLDGDITVKFREESVSGYGSEEDVAPVVVAYVHVATVSRQENDKRVEFLFYNVDGEDLGKADLHLTCVDISLDVDADRDGIVEKNSPHKNSWKWGRDGYGAVLLVNSDCETANETEMRDTDDELVNGPLDLLDMGRMMLRTDGPEQLPEGYSMQLYVDDKFADYVGVFYLTADTEAMMKNKHVIGPRQRAAEVLYPGMGGEVEFAVEGLSFPDRYFEGFLHIHLALFKDDVPIYEDMVQFRVAPWIMTPNTLEAEIVYVCDTRDNKHFVEKLRGFVEGLSGIQLVVCGLDGNRGDRWMQDEIELGYTEVPQRQPMAVVLDSPRERGLCKFSQRQCLGPDFGYATRNTSRHKANSLDSFGNLEVSPPVKLNGKDFPLGRILIGNALTSSLKGRRMMRVVNRFLYAQKVQPVIELFSDWLNVGHIDEFMTFVPVPGSRQGFRLCLASPNKAYGILEKLQTDGHGDVVMFEGKRASRRSKQMKQETVSELLANQTLRAENKKFQAYIDFNRDILKRELGLEEGDIVDIPEIFINELDPKNETIEPQATSYFPDMVNMLVLGKNLAIPKPFGPVIDGECAFERYVRSALEPLGLSCYFLDDWYTYHLQGGEVHCGTNTKRKPFSVKWWDLDLPRMCQ</sequence>
<dbReference type="InterPro" id="IPR008972">
    <property type="entry name" value="Cupredoxin"/>
</dbReference>
<evidence type="ECO:0000256" key="3">
    <source>
        <dbReference type="ARBA" id="ARBA00022490"/>
    </source>
</evidence>
<protein>
    <submittedName>
        <fullName evidence="8">Protein-arginine deiminase type-2-like isoform X1</fullName>
    </submittedName>
</protein>
<dbReference type="Pfam" id="PF08526">
    <property type="entry name" value="PAD_N"/>
    <property type="match status" value="1"/>
</dbReference>
<dbReference type="Gene3D" id="2.60.40.1700">
    <property type="entry name" value="Protein-arginine deiminase, central domain"/>
    <property type="match status" value="1"/>
</dbReference>
<accession>A0ABM1EDA5</accession>
<dbReference type="RefSeq" id="XP_014670176.1">
    <property type="nucleotide sequence ID" value="XM_014814690.1"/>
</dbReference>
<organism evidence="7 8">
    <name type="scientific">Priapulus caudatus</name>
    <name type="common">Priapulid worm</name>
    <dbReference type="NCBI Taxonomy" id="37621"/>
    <lineage>
        <taxon>Eukaryota</taxon>
        <taxon>Metazoa</taxon>
        <taxon>Ecdysozoa</taxon>
        <taxon>Scalidophora</taxon>
        <taxon>Priapulida</taxon>
        <taxon>Priapulimorpha</taxon>
        <taxon>Priapulimorphida</taxon>
        <taxon>Priapulidae</taxon>
        <taxon>Priapulus</taxon>
    </lineage>
</organism>
<dbReference type="Gene3D" id="3.75.10.10">
    <property type="entry name" value="L-arginine/glycine Amidinotransferase, Chain A"/>
    <property type="match status" value="1"/>
</dbReference>
<dbReference type="Gene3D" id="2.60.40.1860">
    <property type="entry name" value="Protein-arginine deiminase, N-terminal domain"/>
    <property type="match status" value="1"/>
</dbReference>
<proteinExistence type="inferred from homology"/>
<comment type="subcellular location">
    <subcellularLocation>
        <location evidence="1">Cytoplasm</location>
    </subcellularLocation>
</comment>
<dbReference type="SUPFAM" id="SSF49503">
    <property type="entry name" value="Cupredoxins"/>
    <property type="match status" value="1"/>
</dbReference>
<dbReference type="InterPro" id="IPR013530">
    <property type="entry name" value="PAD_C"/>
</dbReference>
<dbReference type="SUPFAM" id="SSF110083">
    <property type="entry name" value="Peptidylarginine deiminase Pad4, middle domain"/>
    <property type="match status" value="1"/>
</dbReference>
<feature type="domain" description="Protein-arginine deiminase C-terminal" evidence="4">
    <location>
        <begin position="340"/>
        <end position="732"/>
    </location>
</feature>
<dbReference type="PANTHER" id="PTHR10837">
    <property type="entry name" value="PEPTIDYLARGININE DEIMINASE"/>
    <property type="match status" value="1"/>
</dbReference>
<dbReference type="SUPFAM" id="SSF55909">
    <property type="entry name" value="Pentein"/>
    <property type="match status" value="1"/>
</dbReference>
<dbReference type="InterPro" id="IPR013733">
    <property type="entry name" value="Prot_Arg_deaminase_cen_dom"/>
</dbReference>
<evidence type="ECO:0000259" key="5">
    <source>
        <dbReference type="Pfam" id="PF08526"/>
    </source>
</evidence>
<feature type="domain" description="Protein-arginine deiminase (PAD) central" evidence="6">
    <location>
        <begin position="175"/>
        <end position="334"/>
    </location>
</feature>
<evidence type="ECO:0000259" key="6">
    <source>
        <dbReference type="Pfam" id="PF08527"/>
    </source>
</evidence>
<name>A0ABM1EDA5_PRICU</name>
<feature type="domain" description="Protein-arginine deiminase (PAD) N-terminal" evidence="5">
    <location>
        <begin position="68"/>
        <end position="173"/>
    </location>
</feature>
<dbReference type="InterPro" id="IPR036556">
    <property type="entry name" value="PAD_central_sf"/>
</dbReference>
<dbReference type="InterPro" id="IPR013732">
    <property type="entry name" value="PAD_N"/>
</dbReference>
<evidence type="ECO:0000313" key="7">
    <source>
        <dbReference type="Proteomes" id="UP000695022"/>
    </source>
</evidence>
<dbReference type="PANTHER" id="PTHR10837:SF8">
    <property type="entry name" value="PROTEIN-ARGININE DEIMINASE"/>
    <property type="match status" value="1"/>
</dbReference>
<evidence type="ECO:0000259" key="4">
    <source>
        <dbReference type="Pfam" id="PF03068"/>
    </source>
</evidence>
<dbReference type="Pfam" id="PF08527">
    <property type="entry name" value="PAD_M"/>
    <property type="match status" value="1"/>
</dbReference>
<reference evidence="8" key="1">
    <citation type="submission" date="2025-08" db="UniProtKB">
        <authorList>
            <consortium name="RefSeq"/>
        </authorList>
    </citation>
    <scope>IDENTIFICATION</scope>
</reference>
<comment type="similarity">
    <text evidence="2">Belongs to the protein arginine deiminase family.</text>
</comment>
<gene>
    <name evidence="8" type="primary">LOC106811147</name>
</gene>
<dbReference type="Proteomes" id="UP000695022">
    <property type="component" value="Unplaced"/>
</dbReference>
<evidence type="ECO:0000313" key="8">
    <source>
        <dbReference type="RefSeq" id="XP_014670176.1"/>
    </source>
</evidence>
<dbReference type="Pfam" id="PF03068">
    <property type="entry name" value="PAD"/>
    <property type="match status" value="1"/>
</dbReference>
<evidence type="ECO:0000256" key="1">
    <source>
        <dbReference type="ARBA" id="ARBA00004496"/>
    </source>
</evidence>
<keyword evidence="3" id="KW-0963">Cytoplasm</keyword>